<sequence>MVDPPFEYSEFDEGRHVNYWTLNPALQDEARRLYPEDEFEWAAANLAAFGGLVGEPIADNADRIDTHSPELRTHDKHGQLLNEVQYHPDQHENERLIYEHGIVADAFTAPPGRDDPVGLLHTLTEQLLLSYADTGLVCAQSMTAGAALVLRNHDHAGTYSQYLDALTTRDYDSAIEGAMFMTEEQGGSDVGATETVAEPAAQSPPGPKAMPRVQQFGRHRTAGTSNSERTNSPARNGSVRTSTPRRRSRSLGDLTPPTERTACRYFSFHTSSPPAG</sequence>
<dbReference type="PANTHER" id="PTHR42707:SF2">
    <property type="entry name" value="ACD11 DEHYDROGENASE"/>
    <property type="match status" value="1"/>
</dbReference>
<dbReference type="PANTHER" id="PTHR42707">
    <property type="entry name" value="ACYL-COA DEHYDROGENASE"/>
    <property type="match status" value="1"/>
</dbReference>
<dbReference type="SUPFAM" id="SSF56645">
    <property type="entry name" value="Acyl-CoA dehydrogenase NM domain-like"/>
    <property type="match status" value="1"/>
</dbReference>
<name>A0A0P7GKU7_9EURY</name>
<gene>
    <name evidence="3" type="ORF">SY89_03457</name>
</gene>
<evidence type="ECO:0000313" key="4">
    <source>
        <dbReference type="Proteomes" id="UP000050535"/>
    </source>
</evidence>
<evidence type="ECO:0000313" key="3">
    <source>
        <dbReference type="EMBL" id="KPN29223.1"/>
    </source>
</evidence>
<dbReference type="GO" id="GO:0003995">
    <property type="term" value="F:acyl-CoA dehydrogenase activity"/>
    <property type="evidence" value="ECO:0007669"/>
    <property type="project" value="TreeGrafter"/>
</dbReference>
<feature type="compositionally biased region" description="Polar residues" evidence="1">
    <location>
        <begin position="222"/>
        <end position="235"/>
    </location>
</feature>
<keyword evidence="4" id="KW-1185">Reference proteome</keyword>
<dbReference type="InterPro" id="IPR009100">
    <property type="entry name" value="AcylCoA_DH/oxidase_NM_dom_sf"/>
</dbReference>
<feature type="domain" description="Adaptive response protein AidB N-terminal" evidence="2">
    <location>
        <begin position="15"/>
        <end position="173"/>
    </location>
</feature>
<dbReference type="Gene3D" id="2.40.110.20">
    <property type="match status" value="1"/>
</dbReference>
<dbReference type="AlphaFoldDB" id="A0A0P7GKU7"/>
<dbReference type="InterPro" id="IPR041504">
    <property type="entry name" value="AidB_N"/>
</dbReference>
<evidence type="ECO:0000256" key="1">
    <source>
        <dbReference type="SAM" id="MobiDB-lite"/>
    </source>
</evidence>
<dbReference type="InterPro" id="IPR052904">
    <property type="entry name" value="Acyl-CoA_dehydrogenase-like"/>
</dbReference>
<comment type="caution">
    <text evidence="3">The sequence shown here is derived from an EMBL/GenBank/DDBJ whole genome shotgun (WGS) entry which is preliminary data.</text>
</comment>
<accession>A0A0P7GKU7</accession>
<proteinExistence type="predicted"/>
<feature type="region of interest" description="Disordered" evidence="1">
    <location>
        <begin position="219"/>
        <end position="276"/>
    </location>
</feature>
<reference evidence="4" key="1">
    <citation type="submission" date="2013-11" db="EMBL/GenBank/DDBJ databases">
        <authorList>
            <person name="Hoang H.T."/>
            <person name="Killian M.L."/>
            <person name="Madson D.M."/>
            <person name="Arruda P.H.E."/>
            <person name="Sun D."/>
            <person name="Schwartz K.J."/>
            <person name="Yoon K."/>
        </authorList>
    </citation>
    <scope>NUCLEOTIDE SEQUENCE [LARGE SCALE GENOMIC DNA]</scope>
    <source>
        <strain evidence="4">CDK2</strain>
    </source>
</reference>
<dbReference type="Pfam" id="PF18158">
    <property type="entry name" value="AidB_N"/>
    <property type="match status" value="1"/>
</dbReference>
<dbReference type="STRING" id="699431.SY89_03457"/>
<dbReference type="Proteomes" id="UP000050535">
    <property type="component" value="Unassembled WGS sequence"/>
</dbReference>
<organism evidence="3 4">
    <name type="scientific">Halolamina pelagica</name>
    <dbReference type="NCBI Taxonomy" id="699431"/>
    <lineage>
        <taxon>Archaea</taxon>
        <taxon>Methanobacteriati</taxon>
        <taxon>Methanobacteriota</taxon>
        <taxon>Stenosarchaea group</taxon>
        <taxon>Halobacteria</taxon>
        <taxon>Halobacteriales</taxon>
        <taxon>Haloferacaceae</taxon>
    </lineage>
</organism>
<evidence type="ECO:0000259" key="2">
    <source>
        <dbReference type="Pfam" id="PF18158"/>
    </source>
</evidence>
<dbReference type="EMBL" id="LGUC01000002">
    <property type="protein sequence ID" value="KPN29223.1"/>
    <property type="molecule type" value="Genomic_DNA"/>
</dbReference>
<dbReference type="Gene3D" id="6.10.250.600">
    <property type="match status" value="1"/>
</dbReference>
<protein>
    <submittedName>
        <fullName evidence="3">Isovaleryl CoA dehydrogenase</fullName>
    </submittedName>
</protein>